<feature type="transmembrane region" description="Helical" evidence="1">
    <location>
        <begin position="267"/>
        <end position="295"/>
    </location>
</feature>
<sequence>MNNKMIGKKKLIIIVPVHNERETIPIFVEAISKIDLLIKPEIVFVDDGSTDESLKVIKKEKATYSGIHYLSFSRNFGKEGGLLAGLRSAVDYDYVAVMDVDLQDPPELLPQMLSKLQDRNIDMVVARRSNRRDEPLIRSFFSSEFYSLMNKLSQTKLVAGERDFRLMKQNVVKAIVSLSENQRFSKGIFSWVGFKKEYISYENRDRSAGKSSWSFIDLFKYAIDGIVSFSTFPLTVITFLGIICFFLSLIAAIVVLVRFFMGIPSAFGWASTIIIVLFFSGVQLLSLGVLGRYIASTYLESKKRPSYIVRESDLKQ</sequence>
<accession>A0AAJ2P2F8</accession>
<dbReference type="PANTHER" id="PTHR48090:SF8">
    <property type="entry name" value="GLYCOSYLTRANSFERASE CSBB-RELATED"/>
    <property type="match status" value="1"/>
</dbReference>
<dbReference type="Pfam" id="PF00535">
    <property type="entry name" value="Glycos_transf_2"/>
    <property type="match status" value="1"/>
</dbReference>
<gene>
    <name evidence="3" type="ORF">GA838_05950</name>
</gene>
<dbReference type="GO" id="GO:0005886">
    <property type="term" value="C:plasma membrane"/>
    <property type="evidence" value="ECO:0007669"/>
    <property type="project" value="TreeGrafter"/>
</dbReference>
<dbReference type="InterPro" id="IPR001173">
    <property type="entry name" value="Glyco_trans_2-like"/>
</dbReference>
<dbReference type="InterPro" id="IPR050256">
    <property type="entry name" value="Glycosyltransferase_2"/>
</dbReference>
<feature type="domain" description="Glycosyltransferase 2-like" evidence="2">
    <location>
        <begin position="13"/>
        <end position="173"/>
    </location>
</feature>
<feature type="transmembrane region" description="Helical" evidence="1">
    <location>
        <begin position="236"/>
        <end position="261"/>
    </location>
</feature>
<dbReference type="Gene3D" id="3.90.550.10">
    <property type="entry name" value="Spore Coat Polysaccharide Biosynthesis Protein SpsA, Chain A"/>
    <property type="match status" value="1"/>
</dbReference>
<dbReference type="CDD" id="cd04187">
    <property type="entry name" value="DPM1_like_bac"/>
    <property type="match status" value="1"/>
</dbReference>
<dbReference type="PANTHER" id="PTHR48090">
    <property type="entry name" value="UNDECAPRENYL-PHOSPHATE 4-DEOXY-4-FORMAMIDO-L-ARABINOSE TRANSFERASE-RELATED"/>
    <property type="match status" value="1"/>
</dbReference>
<dbReference type="RefSeq" id="WP_317768278.1">
    <property type="nucleotide sequence ID" value="NZ_WERV01000004.1"/>
</dbReference>
<evidence type="ECO:0000313" key="4">
    <source>
        <dbReference type="Proteomes" id="UP001281024"/>
    </source>
</evidence>
<dbReference type="Proteomes" id="UP001281024">
    <property type="component" value="Unassembled WGS sequence"/>
</dbReference>
<comment type="caution">
    <text evidence="3">The sequence shown here is derived from an EMBL/GenBank/DDBJ whole genome shotgun (WGS) entry which is preliminary data.</text>
</comment>
<dbReference type="EMBL" id="WERV01000004">
    <property type="protein sequence ID" value="MDV7715300.1"/>
    <property type="molecule type" value="Genomic_DNA"/>
</dbReference>
<evidence type="ECO:0000256" key="1">
    <source>
        <dbReference type="SAM" id="Phobius"/>
    </source>
</evidence>
<reference evidence="3" key="1">
    <citation type="submission" date="2019-10" db="EMBL/GenBank/DDBJ databases">
        <title>Malate fermentation in French cider.</title>
        <authorList>
            <person name="Cousin F.J."/>
            <person name="Medina Fernandez S."/>
            <person name="Misery B."/>
            <person name="Laplace J.-M."/>
            <person name="Cretenet M."/>
        </authorList>
    </citation>
    <scope>NUCLEOTIDE SEQUENCE</scope>
    <source>
        <strain evidence="3">UCMA15129</strain>
    </source>
</reference>
<evidence type="ECO:0000313" key="3">
    <source>
        <dbReference type="EMBL" id="MDV7715300.1"/>
    </source>
</evidence>
<dbReference type="InterPro" id="IPR029044">
    <property type="entry name" value="Nucleotide-diphossugar_trans"/>
</dbReference>
<proteinExistence type="predicted"/>
<keyword evidence="1" id="KW-0472">Membrane</keyword>
<evidence type="ECO:0000259" key="2">
    <source>
        <dbReference type="Pfam" id="PF00535"/>
    </source>
</evidence>
<organism evidence="3 4">
    <name type="scientific">Oenococcus oeni</name>
    <name type="common">Leuconostoc oenos</name>
    <dbReference type="NCBI Taxonomy" id="1247"/>
    <lineage>
        <taxon>Bacteria</taxon>
        <taxon>Bacillati</taxon>
        <taxon>Bacillota</taxon>
        <taxon>Bacilli</taxon>
        <taxon>Lactobacillales</taxon>
        <taxon>Lactobacillaceae</taxon>
        <taxon>Oenococcus</taxon>
    </lineage>
</organism>
<dbReference type="AlphaFoldDB" id="A0AAJ2P2F8"/>
<protein>
    <submittedName>
        <fullName evidence="3">Glycosyltransferase</fullName>
    </submittedName>
</protein>
<dbReference type="SUPFAM" id="SSF53448">
    <property type="entry name" value="Nucleotide-diphospho-sugar transferases"/>
    <property type="match status" value="1"/>
</dbReference>
<keyword evidence="1" id="KW-1133">Transmembrane helix</keyword>
<name>A0AAJ2P2F8_OENOE</name>
<keyword evidence="1" id="KW-0812">Transmembrane</keyword>